<dbReference type="FunFam" id="3.50.40.10:FF:000001">
    <property type="entry name" value="Phenylalanine--tRNA ligase beta subunit"/>
    <property type="match status" value="1"/>
</dbReference>
<dbReference type="InterPro" id="IPR005147">
    <property type="entry name" value="tRNA_synthase_B5-dom"/>
</dbReference>
<dbReference type="Pfam" id="PF03484">
    <property type="entry name" value="B5"/>
    <property type="match status" value="1"/>
</dbReference>
<feature type="domain" description="B5" evidence="19">
    <location>
        <begin position="400"/>
        <end position="475"/>
    </location>
</feature>
<feature type="binding site" evidence="15">
    <location>
        <position position="459"/>
    </location>
    <ligand>
        <name>Mg(2+)</name>
        <dbReference type="ChEBI" id="CHEBI:18420"/>
        <note>shared with alpha subunit</note>
    </ligand>
</feature>
<dbReference type="FunFam" id="3.30.70.380:FF:000001">
    <property type="entry name" value="Phenylalanine--tRNA ligase beta subunit"/>
    <property type="match status" value="1"/>
</dbReference>
<dbReference type="InterPro" id="IPR020825">
    <property type="entry name" value="Phe-tRNA_synthase-like_B3/B4"/>
</dbReference>
<dbReference type="GO" id="GO:0000049">
    <property type="term" value="F:tRNA binding"/>
    <property type="evidence" value="ECO:0007669"/>
    <property type="project" value="UniProtKB-UniRule"/>
</dbReference>
<keyword evidence="10 15" id="KW-0460">Magnesium</keyword>
<gene>
    <name evidence="15" type="primary">pheT</name>
    <name evidence="20" type="ORF">J2T57_002018</name>
</gene>
<feature type="domain" description="FDX-ACB" evidence="18">
    <location>
        <begin position="697"/>
        <end position="790"/>
    </location>
</feature>
<feature type="binding site" evidence="15">
    <location>
        <position position="463"/>
    </location>
    <ligand>
        <name>Mg(2+)</name>
        <dbReference type="ChEBI" id="CHEBI:18420"/>
        <note>shared with alpha subunit</note>
    </ligand>
</feature>
<evidence type="ECO:0000256" key="3">
    <source>
        <dbReference type="ARBA" id="ARBA00011209"/>
    </source>
</evidence>
<dbReference type="GO" id="GO:0006432">
    <property type="term" value="P:phenylalanyl-tRNA aminoacylation"/>
    <property type="evidence" value="ECO:0007669"/>
    <property type="project" value="UniProtKB-UniRule"/>
</dbReference>
<dbReference type="SMART" id="SM00873">
    <property type="entry name" value="B3_4"/>
    <property type="match status" value="1"/>
</dbReference>
<dbReference type="GO" id="GO:0000287">
    <property type="term" value="F:magnesium ion binding"/>
    <property type="evidence" value="ECO:0007669"/>
    <property type="project" value="UniProtKB-UniRule"/>
</dbReference>
<dbReference type="InterPro" id="IPR036690">
    <property type="entry name" value="Fdx_antiC-bd_sf"/>
</dbReference>
<dbReference type="SUPFAM" id="SSF46955">
    <property type="entry name" value="Putative DNA-binding domain"/>
    <property type="match status" value="1"/>
</dbReference>
<dbReference type="InterPro" id="IPR009061">
    <property type="entry name" value="DNA-bd_dom_put_sf"/>
</dbReference>
<dbReference type="EC" id="6.1.1.20" evidence="15"/>
<keyword evidence="5 16" id="KW-0820">tRNA-binding</keyword>
<dbReference type="Pfam" id="PF03147">
    <property type="entry name" value="FDX-ACB"/>
    <property type="match status" value="1"/>
</dbReference>
<feature type="domain" description="TRNA-binding" evidence="17">
    <location>
        <begin position="39"/>
        <end position="147"/>
    </location>
</feature>
<evidence type="ECO:0000256" key="13">
    <source>
        <dbReference type="ARBA" id="ARBA00023146"/>
    </source>
</evidence>
<evidence type="ECO:0000313" key="20">
    <source>
        <dbReference type="EMBL" id="MCP1674880.1"/>
    </source>
</evidence>
<evidence type="ECO:0000256" key="10">
    <source>
        <dbReference type="ARBA" id="ARBA00022842"/>
    </source>
</evidence>
<keyword evidence="11 16" id="KW-0694">RNA-binding</keyword>
<dbReference type="PROSITE" id="PS51447">
    <property type="entry name" value="FDX_ACB"/>
    <property type="match status" value="1"/>
</dbReference>
<comment type="subunit">
    <text evidence="3 15">Tetramer of two alpha and two beta subunits.</text>
</comment>
<dbReference type="AlphaFoldDB" id="A0AAE3G309"/>
<dbReference type="CDD" id="cd02796">
    <property type="entry name" value="tRNA_bind_bactPheRS"/>
    <property type="match status" value="1"/>
</dbReference>
<evidence type="ECO:0000256" key="16">
    <source>
        <dbReference type="PROSITE-ProRule" id="PRU00209"/>
    </source>
</evidence>
<evidence type="ECO:0000256" key="12">
    <source>
        <dbReference type="ARBA" id="ARBA00022917"/>
    </source>
</evidence>
<keyword evidence="13 15" id="KW-0030">Aminoacyl-tRNA synthetase</keyword>
<evidence type="ECO:0000256" key="9">
    <source>
        <dbReference type="ARBA" id="ARBA00022840"/>
    </source>
</evidence>
<keyword evidence="6 15" id="KW-0436">Ligase</keyword>
<dbReference type="Proteomes" id="UP001205843">
    <property type="component" value="Unassembled WGS sequence"/>
</dbReference>
<comment type="caution">
    <text evidence="20">The sequence shown here is derived from an EMBL/GenBank/DDBJ whole genome shotgun (WGS) entry which is preliminary data.</text>
</comment>
<keyword evidence="8 15" id="KW-0547">Nucleotide-binding</keyword>
<dbReference type="Gene3D" id="3.50.40.10">
    <property type="entry name" value="Phenylalanyl-trna Synthetase, Chain B, domain 3"/>
    <property type="match status" value="1"/>
</dbReference>
<dbReference type="HAMAP" id="MF_00283">
    <property type="entry name" value="Phe_tRNA_synth_beta1"/>
    <property type="match status" value="1"/>
</dbReference>
<dbReference type="SUPFAM" id="SSF55681">
    <property type="entry name" value="Class II aaRS and biotin synthetases"/>
    <property type="match status" value="1"/>
</dbReference>
<comment type="cofactor">
    <cofactor evidence="15">
        <name>Mg(2+)</name>
        <dbReference type="ChEBI" id="CHEBI:18420"/>
    </cofactor>
    <text evidence="15">Binds 2 magnesium ions per tetramer.</text>
</comment>
<evidence type="ECO:0000256" key="8">
    <source>
        <dbReference type="ARBA" id="ARBA00022741"/>
    </source>
</evidence>
<dbReference type="FunFam" id="2.40.50.140:FF:000045">
    <property type="entry name" value="Phenylalanine--tRNA ligase beta subunit"/>
    <property type="match status" value="1"/>
</dbReference>
<evidence type="ECO:0000256" key="2">
    <source>
        <dbReference type="ARBA" id="ARBA00008653"/>
    </source>
</evidence>
<evidence type="ECO:0000256" key="14">
    <source>
        <dbReference type="ARBA" id="ARBA00049255"/>
    </source>
</evidence>
<dbReference type="PANTHER" id="PTHR10947">
    <property type="entry name" value="PHENYLALANYL-TRNA SYNTHETASE BETA CHAIN AND LEUCINE-RICH REPEAT-CONTAINING PROTEIN 47"/>
    <property type="match status" value="1"/>
</dbReference>
<dbReference type="InterPro" id="IPR002547">
    <property type="entry name" value="tRNA-bd_dom"/>
</dbReference>
<dbReference type="Pfam" id="PF03483">
    <property type="entry name" value="B3_4"/>
    <property type="match status" value="1"/>
</dbReference>
<keyword evidence="9 15" id="KW-0067">ATP-binding</keyword>
<dbReference type="SMART" id="SM00896">
    <property type="entry name" value="FDX-ACB"/>
    <property type="match status" value="1"/>
</dbReference>
<evidence type="ECO:0000259" key="19">
    <source>
        <dbReference type="PROSITE" id="PS51483"/>
    </source>
</evidence>
<dbReference type="SMART" id="SM00874">
    <property type="entry name" value="B5"/>
    <property type="match status" value="1"/>
</dbReference>
<dbReference type="Pfam" id="PF01588">
    <property type="entry name" value="tRNA_bind"/>
    <property type="match status" value="1"/>
</dbReference>
<protein>
    <recommendedName>
        <fullName evidence="15">Phenylalanine--tRNA ligase beta subunit</fullName>
        <ecNumber evidence="15">6.1.1.20</ecNumber>
    </recommendedName>
    <alternativeName>
        <fullName evidence="15">Phenylalanyl-tRNA synthetase beta subunit</fullName>
        <shortName evidence="15">PheRS</shortName>
    </alternativeName>
</protein>
<dbReference type="InterPro" id="IPR033714">
    <property type="entry name" value="tRNA_bind_bactPheRS"/>
</dbReference>
<evidence type="ECO:0000256" key="5">
    <source>
        <dbReference type="ARBA" id="ARBA00022555"/>
    </source>
</evidence>
<keyword evidence="12 15" id="KW-0648">Protein biosynthesis</keyword>
<dbReference type="GO" id="GO:0009328">
    <property type="term" value="C:phenylalanine-tRNA ligase complex"/>
    <property type="evidence" value="ECO:0007669"/>
    <property type="project" value="TreeGrafter"/>
</dbReference>
<dbReference type="PROSITE" id="PS50886">
    <property type="entry name" value="TRBD"/>
    <property type="match status" value="1"/>
</dbReference>
<feature type="binding site" evidence="15">
    <location>
        <position position="453"/>
    </location>
    <ligand>
        <name>Mg(2+)</name>
        <dbReference type="ChEBI" id="CHEBI:18420"/>
        <note>shared with alpha subunit</note>
    </ligand>
</feature>
<dbReference type="InterPro" id="IPR041616">
    <property type="entry name" value="PheRS_beta_core"/>
</dbReference>
<dbReference type="Pfam" id="PF17759">
    <property type="entry name" value="tRNA_synthFbeta"/>
    <property type="match status" value="1"/>
</dbReference>
<evidence type="ECO:0000256" key="1">
    <source>
        <dbReference type="ARBA" id="ARBA00004496"/>
    </source>
</evidence>
<sequence length="791" mass="85217">MRISAEWLKTLLPVTDAPAALADRLTMAGLEVDAVEPAAPPFSGVIVAEIENCEPHPGADSLKLCRVNAGGESLQIVCGAPNARPGLRVPLAVVGAELPGDLRIRKAKLRGVESYGMLCSARELGLSEDGSGLMELAADAPVGEDLRHYLGLDDQIIEVDLTPNRGDCLGMLGLAREVSALTGVDFPGLPLQPISPRHDDQLPIRLEAAADCPRYVGRIIRGVDVSAPTPVWMQERLRRAGIRSLGPVVDVTNYVMLELGQPMHAFDLARLQGGIVVRKARAGEALELLNGETVELTPETLVIADESVPVAMAGIMGGETSSVTDGTSDILLESAFFSPMAIAGRARSYGLHTESSHRFERGVDPVIQAQAAERATALILEIAGGEPGPLIDVVDSVALPPARTVNLRASRISRLLGTDIPRETVTGVLQRLGLTVKGGPEEWQVSVPAYRFDISIEADLIEELARVYGYDRIPVRHPATPVTVSPQPEAHVSLARIRQHLVSDGFHEAVNYAFVDERVQELVDPDWKPVALANPLSADLAVMRTSLWPGLLRTTARNQSRQQERLRLFETGLRFRGELDALTQDGAVAGVIAGAALPEQWGASRRVVDFFDLKGVVESLAELRGDATAFDYVADQHPALHPGQSARIDLDGEVVGWLGALHPSVERALDLNGPVFLFELKLAALQVGQVPAYRGLSRYPSIRRDLALVVDESVSEARVRDCILRAGGETLKKIVLFDVYRGKGVRENARSLGIGLILQDFSRTLTDIDCDDIVERVVASLGSELGVELRG</sequence>
<comment type="catalytic activity">
    <reaction evidence="14 15">
        <text>tRNA(Phe) + L-phenylalanine + ATP = L-phenylalanyl-tRNA(Phe) + AMP + diphosphate + H(+)</text>
        <dbReference type="Rhea" id="RHEA:19413"/>
        <dbReference type="Rhea" id="RHEA-COMP:9668"/>
        <dbReference type="Rhea" id="RHEA-COMP:9699"/>
        <dbReference type="ChEBI" id="CHEBI:15378"/>
        <dbReference type="ChEBI" id="CHEBI:30616"/>
        <dbReference type="ChEBI" id="CHEBI:33019"/>
        <dbReference type="ChEBI" id="CHEBI:58095"/>
        <dbReference type="ChEBI" id="CHEBI:78442"/>
        <dbReference type="ChEBI" id="CHEBI:78531"/>
        <dbReference type="ChEBI" id="CHEBI:456215"/>
        <dbReference type="EC" id="6.1.1.20"/>
    </reaction>
</comment>
<dbReference type="NCBIfam" id="TIGR00472">
    <property type="entry name" value="pheT_bact"/>
    <property type="match status" value="1"/>
</dbReference>
<keyword evidence="21" id="KW-1185">Reference proteome</keyword>
<dbReference type="SUPFAM" id="SSF54991">
    <property type="entry name" value="Anticodon-binding domain of PheRS"/>
    <property type="match status" value="1"/>
</dbReference>
<dbReference type="InterPro" id="IPR004532">
    <property type="entry name" value="Phe-tRNA-ligase_IIc_bsu_bact"/>
</dbReference>
<dbReference type="PROSITE" id="PS51483">
    <property type="entry name" value="B5"/>
    <property type="match status" value="1"/>
</dbReference>
<dbReference type="Gene3D" id="2.40.50.140">
    <property type="entry name" value="Nucleic acid-binding proteins"/>
    <property type="match status" value="1"/>
</dbReference>
<dbReference type="RefSeq" id="WP_253477426.1">
    <property type="nucleotide sequence ID" value="NZ_JALJXV010000004.1"/>
</dbReference>
<evidence type="ECO:0000256" key="4">
    <source>
        <dbReference type="ARBA" id="ARBA00022490"/>
    </source>
</evidence>
<dbReference type="Gene3D" id="3.30.930.10">
    <property type="entry name" value="Bira Bifunctional Protein, Domain 2"/>
    <property type="match status" value="1"/>
</dbReference>
<accession>A0AAE3G309</accession>
<reference evidence="20" key="1">
    <citation type="submission" date="2022-03" db="EMBL/GenBank/DDBJ databases">
        <title>Genomic Encyclopedia of Type Strains, Phase III (KMG-III): the genomes of soil and plant-associated and newly described type strains.</title>
        <authorList>
            <person name="Whitman W."/>
        </authorList>
    </citation>
    <scope>NUCLEOTIDE SEQUENCE</scope>
    <source>
        <strain evidence="20">ANL 6-2</strain>
    </source>
</reference>
<comment type="similarity">
    <text evidence="2 15">Belongs to the phenylalanyl-tRNA synthetase beta subunit family. Type 1 subfamily.</text>
</comment>
<dbReference type="Gene3D" id="3.30.56.10">
    <property type="match status" value="2"/>
</dbReference>
<proteinExistence type="inferred from homology"/>
<evidence type="ECO:0000259" key="17">
    <source>
        <dbReference type="PROSITE" id="PS50886"/>
    </source>
</evidence>
<keyword evidence="4 15" id="KW-0963">Cytoplasm</keyword>
<dbReference type="SUPFAM" id="SSF50249">
    <property type="entry name" value="Nucleic acid-binding proteins"/>
    <property type="match status" value="1"/>
</dbReference>
<dbReference type="NCBIfam" id="NF045760">
    <property type="entry name" value="YtpR"/>
    <property type="match status" value="1"/>
</dbReference>
<evidence type="ECO:0000256" key="11">
    <source>
        <dbReference type="ARBA" id="ARBA00022884"/>
    </source>
</evidence>
<dbReference type="InterPro" id="IPR005121">
    <property type="entry name" value="Fdx_antiC-bd"/>
</dbReference>
<dbReference type="SUPFAM" id="SSF56037">
    <property type="entry name" value="PheT/TilS domain"/>
    <property type="match status" value="1"/>
</dbReference>
<feature type="binding site" evidence="15">
    <location>
        <position position="462"/>
    </location>
    <ligand>
        <name>Mg(2+)</name>
        <dbReference type="ChEBI" id="CHEBI:18420"/>
        <note>shared with alpha subunit</note>
    </ligand>
</feature>
<keyword evidence="7 15" id="KW-0479">Metal-binding</keyword>
<dbReference type="CDD" id="cd00769">
    <property type="entry name" value="PheRS_beta_core"/>
    <property type="match status" value="1"/>
</dbReference>
<evidence type="ECO:0000256" key="6">
    <source>
        <dbReference type="ARBA" id="ARBA00022598"/>
    </source>
</evidence>
<dbReference type="InterPro" id="IPR012340">
    <property type="entry name" value="NA-bd_OB-fold"/>
</dbReference>
<dbReference type="FunFam" id="3.30.930.10:FF:000022">
    <property type="entry name" value="Phenylalanine--tRNA ligase beta subunit"/>
    <property type="match status" value="1"/>
</dbReference>
<evidence type="ECO:0000256" key="15">
    <source>
        <dbReference type="HAMAP-Rule" id="MF_00283"/>
    </source>
</evidence>
<dbReference type="GO" id="GO:0005524">
    <property type="term" value="F:ATP binding"/>
    <property type="evidence" value="ECO:0007669"/>
    <property type="project" value="UniProtKB-UniRule"/>
</dbReference>
<comment type="subcellular location">
    <subcellularLocation>
        <location evidence="1 15">Cytoplasm</location>
    </subcellularLocation>
</comment>
<dbReference type="InterPro" id="IPR005146">
    <property type="entry name" value="B3/B4_tRNA-bd"/>
</dbReference>
<dbReference type="PANTHER" id="PTHR10947:SF0">
    <property type="entry name" value="PHENYLALANINE--TRNA LIGASE BETA SUBUNIT"/>
    <property type="match status" value="1"/>
</dbReference>
<dbReference type="FunFam" id="3.30.56.10:FF:000002">
    <property type="entry name" value="Phenylalanine--tRNA ligase beta subunit"/>
    <property type="match status" value="1"/>
</dbReference>
<evidence type="ECO:0000256" key="7">
    <source>
        <dbReference type="ARBA" id="ARBA00022723"/>
    </source>
</evidence>
<dbReference type="GO" id="GO:0004826">
    <property type="term" value="F:phenylalanine-tRNA ligase activity"/>
    <property type="evidence" value="ECO:0007669"/>
    <property type="project" value="UniProtKB-UniRule"/>
</dbReference>
<dbReference type="EMBL" id="JALJXV010000004">
    <property type="protein sequence ID" value="MCP1674880.1"/>
    <property type="molecule type" value="Genomic_DNA"/>
</dbReference>
<evidence type="ECO:0000259" key="18">
    <source>
        <dbReference type="PROSITE" id="PS51447"/>
    </source>
</evidence>
<dbReference type="InterPro" id="IPR045864">
    <property type="entry name" value="aa-tRNA-synth_II/BPL/LPL"/>
</dbReference>
<dbReference type="Gene3D" id="3.30.70.380">
    <property type="entry name" value="Ferrodoxin-fold anticodon-binding domain"/>
    <property type="match status" value="1"/>
</dbReference>
<dbReference type="InterPro" id="IPR045060">
    <property type="entry name" value="Phe-tRNA-ligase_IIc_bsu"/>
</dbReference>
<name>A0AAE3G309_9GAMM</name>
<evidence type="ECO:0000313" key="21">
    <source>
        <dbReference type="Proteomes" id="UP001205843"/>
    </source>
</evidence>
<organism evidence="20 21">
    <name type="scientific">Natronocella acetinitrilica</name>
    <dbReference type="NCBI Taxonomy" id="414046"/>
    <lineage>
        <taxon>Bacteria</taxon>
        <taxon>Pseudomonadati</taxon>
        <taxon>Pseudomonadota</taxon>
        <taxon>Gammaproteobacteria</taxon>
        <taxon>Chromatiales</taxon>
        <taxon>Ectothiorhodospiraceae</taxon>
        <taxon>Natronocella</taxon>
    </lineage>
</organism>